<evidence type="ECO:0000256" key="1">
    <source>
        <dbReference type="SAM" id="MobiDB-lite"/>
    </source>
</evidence>
<dbReference type="AlphaFoldDB" id="A0A1T5FZN5"/>
<keyword evidence="3" id="KW-1185">Reference proteome</keyword>
<gene>
    <name evidence="2" type="ORF">SAMN06295920_11178</name>
</gene>
<dbReference type="Proteomes" id="UP000189818">
    <property type="component" value="Unassembled WGS sequence"/>
</dbReference>
<feature type="region of interest" description="Disordered" evidence="1">
    <location>
        <begin position="1"/>
        <end position="39"/>
    </location>
</feature>
<dbReference type="EMBL" id="FUYM01000011">
    <property type="protein sequence ID" value="SKC01494.1"/>
    <property type="molecule type" value="Genomic_DNA"/>
</dbReference>
<evidence type="ECO:0000313" key="3">
    <source>
        <dbReference type="Proteomes" id="UP000189818"/>
    </source>
</evidence>
<name>A0A1T5FZN5_9SPHN</name>
<reference evidence="3" key="1">
    <citation type="submission" date="2017-02" db="EMBL/GenBank/DDBJ databases">
        <authorList>
            <person name="Varghese N."/>
            <person name="Submissions S."/>
        </authorList>
    </citation>
    <scope>NUCLEOTIDE SEQUENCE [LARGE SCALE GENOMIC DNA]</scope>
    <source>
        <strain evidence="3">UM2</strain>
    </source>
</reference>
<protein>
    <submittedName>
        <fullName evidence="2">Uncharacterized protein</fullName>
    </submittedName>
</protein>
<sequence length="39" mass="3846">MRVSHIVVPAEAGTSGGKGARKSPEIPASAGTTRGEIVA</sequence>
<organism evidence="2 3">
    <name type="scientific">Rhizorhabdus histidinilytica</name>
    <dbReference type="NCBI Taxonomy" id="439228"/>
    <lineage>
        <taxon>Bacteria</taxon>
        <taxon>Pseudomonadati</taxon>
        <taxon>Pseudomonadota</taxon>
        <taxon>Alphaproteobacteria</taxon>
        <taxon>Sphingomonadales</taxon>
        <taxon>Sphingomonadaceae</taxon>
        <taxon>Rhizorhabdus</taxon>
    </lineage>
</organism>
<evidence type="ECO:0000313" key="2">
    <source>
        <dbReference type="EMBL" id="SKC01494.1"/>
    </source>
</evidence>
<accession>A0A1T5FZN5</accession>
<proteinExistence type="predicted"/>